<dbReference type="Pfam" id="PF01547">
    <property type="entry name" value="SBP_bac_1"/>
    <property type="match status" value="1"/>
</dbReference>
<gene>
    <name evidence="4" type="ORF">LARV_03797</name>
</gene>
<feature type="transmembrane region" description="Helical" evidence="3">
    <location>
        <begin position="51"/>
        <end position="71"/>
    </location>
</feature>
<dbReference type="InterPro" id="IPR050490">
    <property type="entry name" value="Bact_solute-bd_prot1"/>
</dbReference>
<accession>A0A0K8MZE1</accession>
<dbReference type="Proteomes" id="UP000055060">
    <property type="component" value="Unassembled WGS sequence"/>
</dbReference>
<dbReference type="OrthoDB" id="94797at2"/>
<keyword evidence="4" id="KW-0762">Sugar transport</keyword>
<evidence type="ECO:0000313" key="4">
    <source>
        <dbReference type="EMBL" id="GAP16002.1"/>
    </source>
</evidence>
<dbReference type="SUPFAM" id="SSF53850">
    <property type="entry name" value="Periplasmic binding protein-like II"/>
    <property type="match status" value="1"/>
</dbReference>
<keyword evidence="3" id="KW-0472">Membrane</keyword>
<dbReference type="PANTHER" id="PTHR43649">
    <property type="entry name" value="ARABINOSE-BINDING PROTEIN-RELATED"/>
    <property type="match status" value="1"/>
</dbReference>
<protein>
    <submittedName>
        <fullName evidence="4">ABC-type sugar transport system, periplasmic component</fullName>
    </submittedName>
</protein>
<evidence type="ECO:0000256" key="2">
    <source>
        <dbReference type="ARBA" id="ARBA00022448"/>
    </source>
</evidence>
<dbReference type="PANTHER" id="PTHR43649:SF29">
    <property type="entry name" value="OSMOPROTECTIVE COMPOUNDS-BINDING PROTEIN GGTB"/>
    <property type="match status" value="1"/>
</dbReference>
<dbReference type="InterPro" id="IPR006059">
    <property type="entry name" value="SBP"/>
</dbReference>
<evidence type="ECO:0000313" key="5">
    <source>
        <dbReference type="Proteomes" id="UP000055060"/>
    </source>
</evidence>
<reference evidence="4" key="1">
    <citation type="submission" date="2015-07" db="EMBL/GenBank/DDBJ databases">
        <title>Draft Genome Sequences of Anaerolinea thermolimosa IMO-1, Bellilinea caldifistulae GOMI-1, Leptolinea tardivitalis YMTK-2, Levilinea saccharolytica KIBI-1,Longilinea arvoryzae KOME-1, Previously Described as Members of the Anaerolineaceae (Chloroflexi).</title>
        <authorList>
            <person name="Sekiguchi Y."/>
            <person name="Ohashi A."/>
            <person name="Matsuura N."/>
            <person name="Tourlousse M.D."/>
        </authorList>
    </citation>
    <scope>NUCLEOTIDE SEQUENCE [LARGE SCALE GENOMIC DNA]</scope>
    <source>
        <strain evidence="4">KOME-1</strain>
    </source>
</reference>
<keyword evidence="2" id="KW-0813">Transport</keyword>
<dbReference type="EMBL" id="DF967973">
    <property type="protein sequence ID" value="GAP16002.1"/>
    <property type="molecule type" value="Genomic_DNA"/>
</dbReference>
<keyword evidence="3" id="KW-1133">Transmembrane helix</keyword>
<keyword evidence="3" id="KW-0812">Transmembrane</keyword>
<sequence length="726" mass="79475">MYHETFTCGRCGKPVSKGAISCPHCGVYFSGTRRVQQSAPSPGSTKLSKGCISMLIIGAVVICIAGASLLFKKQGSTQPTRQPTGIVMEKEAVEVTASGLMLPVTAQPQRAATAEIGENLYERALAGEFSGRKVSMLAQASVNEAEDPFAQAIQTFREQTNIQVDLELSADFGETYANRIRTDEQSGGLADVIVLNEYGTLKDLASEGVFLDVRDLLDERLLRERYDAAWLELAMLPGSSGEIMAGVWHTYESGRVVFYAKDDFEAAGYSIPGSWNDLIALSDQIVAGGGTPWCVGLEYTDRTEWTTTFWLEDILLRTRPRRVYEAMAAGALDFESAEIQDALKILSTLWNHEGYVYHDPDATPETFWSDRIVAPLFEEPPGCWLFADWSYSASSFPVSAVYGENFDWFLLPPIDESYGQPLIIWGNLAAVTSARPEVGALVDYFTHAESMKPWLRTGFYSLSPHKDAPLDGYADAFARSLAERQGEATELIADATQMTEEAREHLHDQLDAYIATALLVASGPPPVERRGNIMDLIAEGSISVQATGRGIDELDLDIENLIDELLDVEIPAGTYFVAAAGGEQNMVVRHSQVVQVEPNDLLSTILDAACAEMEDDVPGSDTGFSLQRSGSNALSMLMPVLEAAGVDYDVEQAAIWIVTNNADYSDLGTLVSGWGYARMILEEQAAQAMRLVDEAGLNITTYRIWADREMIADGASAELARWLRER</sequence>
<dbReference type="Gene3D" id="3.40.190.10">
    <property type="entry name" value="Periplasmic binding protein-like II"/>
    <property type="match status" value="2"/>
</dbReference>
<organism evidence="4">
    <name type="scientific">Longilinea arvoryzae</name>
    <dbReference type="NCBI Taxonomy" id="360412"/>
    <lineage>
        <taxon>Bacteria</taxon>
        <taxon>Bacillati</taxon>
        <taxon>Chloroflexota</taxon>
        <taxon>Anaerolineae</taxon>
        <taxon>Anaerolineales</taxon>
        <taxon>Anaerolineaceae</taxon>
        <taxon>Longilinea</taxon>
    </lineage>
</organism>
<name>A0A0K8MZE1_9CHLR</name>
<evidence type="ECO:0000256" key="3">
    <source>
        <dbReference type="SAM" id="Phobius"/>
    </source>
</evidence>
<keyword evidence="5" id="KW-1185">Reference proteome</keyword>
<dbReference type="RefSeq" id="WP_075075399.1">
    <property type="nucleotide sequence ID" value="NZ_DF967973.1"/>
</dbReference>
<dbReference type="AlphaFoldDB" id="A0A0K8MZE1"/>
<proteinExistence type="inferred from homology"/>
<comment type="similarity">
    <text evidence="1">Belongs to the bacterial solute-binding protein 1 family.</text>
</comment>
<evidence type="ECO:0000256" key="1">
    <source>
        <dbReference type="ARBA" id="ARBA00008520"/>
    </source>
</evidence>
<dbReference type="STRING" id="360412.LARV_03797"/>